<dbReference type="EMBL" id="JAGFBR010000013">
    <property type="protein sequence ID" value="KAH0456935.1"/>
    <property type="molecule type" value="Genomic_DNA"/>
</dbReference>
<comment type="caution">
    <text evidence="3">The sequence shown here is derived from an EMBL/GenBank/DDBJ whole genome shotgun (WGS) entry which is preliminary data.</text>
</comment>
<dbReference type="Proteomes" id="UP000775213">
    <property type="component" value="Unassembled WGS sequence"/>
</dbReference>
<proteinExistence type="predicted"/>
<feature type="compositionally biased region" description="Low complexity" evidence="2">
    <location>
        <begin position="326"/>
        <end position="337"/>
    </location>
</feature>
<feature type="compositionally biased region" description="Polar residues" evidence="2">
    <location>
        <begin position="1"/>
        <end position="10"/>
    </location>
</feature>
<name>A0AAV7GMW0_DENCH</name>
<evidence type="ECO:0000313" key="3">
    <source>
        <dbReference type="EMBL" id="KAH0456935.1"/>
    </source>
</evidence>
<evidence type="ECO:0000256" key="2">
    <source>
        <dbReference type="SAM" id="MobiDB-lite"/>
    </source>
</evidence>
<sequence length="362" mass="41354">MGDPASSKNPSEYRPAQRSEVLKRTQKAPKADDVISTITEDSFISFKKKFHFSNDLVMKVPARSDRACFPPPGYVKVYEFSLRAGLRFPPSELIDILTICEVCLPQFSYRAMSIVMGLIMLFRDRGVVLSSECLSRMGRLFSDAQGRISFRSKWLDIRTRDPSKGWISNFFYEKWGKLKELHVPLHIGAEDLLMILKLPDLGALHYEVRYLSRYIDEEYLFKAQATIKQQEKTQQILEAENKRLQSVLSEKEAQQLPSAVIEEFKKSYAFKIIIEDHIQEARNHIYDVEVKALEAECAKDGFIRGFMKSVRTVHRKTGAEIEGLTSSQASGDASSDSGGEELENELQRAFAMEEDEDDVEIL</sequence>
<reference evidence="3 4" key="1">
    <citation type="journal article" date="2021" name="Hortic Res">
        <title>Chromosome-scale assembly of the Dendrobium chrysotoxum genome enhances the understanding of orchid evolution.</title>
        <authorList>
            <person name="Zhang Y."/>
            <person name="Zhang G.Q."/>
            <person name="Zhang D."/>
            <person name="Liu X.D."/>
            <person name="Xu X.Y."/>
            <person name="Sun W.H."/>
            <person name="Yu X."/>
            <person name="Zhu X."/>
            <person name="Wang Z.W."/>
            <person name="Zhao X."/>
            <person name="Zhong W.Y."/>
            <person name="Chen H."/>
            <person name="Yin W.L."/>
            <person name="Huang T."/>
            <person name="Niu S.C."/>
            <person name="Liu Z.J."/>
        </authorList>
    </citation>
    <scope>NUCLEOTIDE SEQUENCE [LARGE SCALE GENOMIC DNA]</scope>
    <source>
        <strain evidence="3">Lindl</strain>
    </source>
</reference>
<accession>A0AAV7GMW0</accession>
<keyword evidence="4" id="KW-1185">Reference proteome</keyword>
<evidence type="ECO:0000313" key="4">
    <source>
        <dbReference type="Proteomes" id="UP000775213"/>
    </source>
</evidence>
<keyword evidence="1" id="KW-0175">Coiled coil</keyword>
<evidence type="ECO:0000256" key="1">
    <source>
        <dbReference type="SAM" id="Coils"/>
    </source>
</evidence>
<organism evidence="3 4">
    <name type="scientific">Dendrobium chrysotoxum</name>
    <name type="common">Orchid</name>
    <dbReference type="NCBI Taxonomy" id="161865"/>
    <lineage>
        <taxon>Eukaryota</taxon>
        <taxon>Viridiplantae</taxon>
        <taxon>Streptophyta</taxon>
        <taxon>Embryophyta</taxon>
        <taxon>Tracheophyta</taxon>
        <taxon>Spermatophyta</taxon>
        <taxon>Magnoliopsida</taxon>
        <taxon>Liliopsida</taxon>
        <taxon>Asparagales</taxon>
        <taxon>Orchidaceae</taxon>
        <taxon>Epidendroideae</taxon>
        <taxon>Malaxideae</taxon>
        <taxon>Dendrobiinae</taxon>
        <taxon>Dendrobium</taxon>
    </lineage>
</organism>
<feature type="region of interest" description="Disordered" evidence="2">
    <location>
        <begin position="319"/>
        <end position="344"/>
    </location>
</feature>
<feature type="compositionally biased region" description="Basic and acidic residues" evidence="2">
    <location>
        <begin position="15"/>
        <end position="27"/>
    </location>
</feature>
<gene>
    <name evidence="3" type="ORF">IEQ34_014842</name>
</gene>
<dbReference type="AlphaFoldDB" id="A0AAV7GMW0"/>
<protein>
    <submittedName>
        <fullName evidence="3">Uncharacterized protein</fullName>
    </submittedName>
</protein>
<feature type="coiled-coil region" evidence="1">
    <location>
        <begin position="220"/>
        <end position="254"/>
    </location>
</feature>
<feature type="region of interest" description="Disordered" evidence="2">
    <location>
        <begin position="1"/>
        <end position="27"/>
    </location>
</feature>